<name>A0A0J0XUK0_9TREE</name>
<dbReference type="RefSeq" id="XP_018281218.1">
    <property type="nucleotide sequence ID" value="XM_018426440.1"/>
</dbReference>
<organism evidence="2 3">
    <name type="scientific">Cutaneotrichosporon oleaginosum</name>
    <dbReference type="NCBI Taxonomy" id="879819"/>
    <lineage>
        <taxon>Eukaryota</taxon>
        <taxon>Fungi</taxon>
        <taxon>Dikarya</taxon>
        <taxon>Basidiomycota</taxon>
        <taxon>Agaricomycotina</taxon>
        <taxon>Tremellomycetes</taxon>
        <taxon>Trichosporonales</taxon>
        <taxon>Trichosporonaceae</taxon>
        <taxon>Cutaneotrichosporon</taxon>
    </lineage>
</organism>
<dbReference type="Pfam" id="PF12680">
    <property type="entry name" value="SnoaL_2"/>
    <property type="match status" value="1"/>
</dbReference>
<feature type="domain" description="SnoaL-like" evidence="1">
    <location>
        <begin position="15"/>
        <end position="111"/>
    </location>
</feature>
<accession>A0A0J0XUK0</accession>
<dbReference type="EMBL" id="KQ087185">
    <property type="protein sequence ID" value="KLT44727.1"/>
    <property type="molecule type" value="Genomic_DNA"/>
</dbReference>
<reference evidence="2 3" key="1">
    <citation type="submission" date="2015-03" db="EMBL/GenBank/DDBJ databases">
        <title>Genomics and transcriptomics of the oil-accumulating basidiomycete yeast T. oleaginosus allow insights into substrate utilization and the diverse evolutionary trajectories of mating systems in fungi.</title>
        <authorList>
            <consortium name="DOE Joint Genome Institute"/>
            <person name="Kourist R."/>
            <person name="Kracht O."/>
            <person name="Bracharz F."/>
            <person name="Lipzen A."/>
            <person name="Nolan M."/>
            <person name="Ohm R."/>
            <person name="Grigoriev I."/>
            <person name="Sun S."/>
            <person name="Heitman J."/>
            <person name="Bruck T."/>
            <person name="Nowrousian M."/>
        </authorList>
    </citation>
    <scope>NUCLEOTIDE SEQUENCE [LARGE SCALE GENOMIC DNA]</scope>
    <source>
        <strain evidence="2 3">IBC0246</strain>
    </source>
</reference>
<dbReference type="Proteomes" id="UP000053611">
    <property type="component" value="Unassembled WGS sequence"/>
</dbReference>
<evidence type="ECO:0000313" key="3">
    <source>
        <dbReference type="Proteomes" id="UP000053611"/>
    </source>
</evidence>
<proteinExistence type="predicted"/>
<evidence type="ECO:0000313" key="2">
    <source>
        <dbReference type="EMBL" id="KLT44727.1"/>
    </source>
</evidence>
<dbReference type="AlphaFoldDB" id="A0A0J0XUK0"/>
<dbReference type="OrthoDB" id="417158at2759"/>
<protein>
    <submittedName>
        <fullName evidence="2">NTF2-like protein</fullName>
    </submittedName>
</protein>
<dbReference type="Gene3D" id="3.10.450.50">
    <property type="match status" value="1"/>
</dbReference>
<gene>
    <name evidence="2" type="ORF">CC85DRAFT_326298</name>
</gene>
<sequence length="144" mass="16036">MPELGVIPPVARSLAQWHRMIDANDLSDLESMVHPDAVFRSPMAHTPYVSRPAVVLIINSVLKVFKDFVYYRTLASADGKSVVLEFSATVNGKKLKGIDLITFNDEGLITEFEVMVRPFSALQELGGEMSKLVKDKIPQYKGKL</sequence>
<evidence type="ECO:0000259" key="1">
    <source>
        <dbReference type="Pfam" id="PF12680"/>
    </source>
</evidence>
<dbReference type="InterPro" id="IPR037401">
    <property type="entry name" value="SnoaL-like"/>
</dbReference>
<dbReference type="SUPFAM" id="SSF54427">
    <property type="entry name" value="NTF2-like"/>
    <property type="match status" value="1"/>
</dbReference>
<keyword evidence="3" id="KW-1185">Reference proteome</keyword>
<dbReference type="GeneID" id="28987043"/>
<dbReference type="InterPro" id="IPR032710">
    <property type="entry name" value="NTF2-like_dom_sf"/>
</dbReference>